<protein>
    <recommendedName>
        <fullName evidence="2">ATP-grasp domain-containing protein</fullName>
    </recommendedName>
</protein>
<name>A0ABR3X8F5_9EURO</name>
<dbReference type="EMBL" id="JAVDPF010000025">
    <property type="protein sequence ID" value="KAL1872236.1"/>
    <property type="molecule type" value="Genomic_DNA"/>
</dbReference>
<dbReference type="PROSITE" id="PS50975">
    <property type="entry name" value="ATP_GRASP"/>
    <property type="match status" value="1"/>
</dbReference>
<dbReference type="PANTHER" id="PTHR37018">
    <property type="entry name" value="CULTURE SPECIFIC PROTEIN, PUTATIVE (AFU_ORTHOLOGUE AFUA_2G00130)-RELATED"/>
    <property type="match status" value="1"/>
</dbReference>
<evidence type="ECO:0000256" key="1">
    <source>
        <dbReference type="PROSITE-ProRule" id="PRU00409"/>
    </source>
</evidence>
<evidence type="ECO:0000313" key="4">
    <source>
        <dbReference type="Proteomes" id="UP001583193"/>
    </source>
</evidence>
<sequence length="454" mass="50267">MSSTAPISLDYTLHDLYSLDNDGGPEITLLYYPLQLDCDGTTTPVKFIYQYTLHAGPQRKESSIPLAAKIVPQRYGFSAGKMPLVIPDFSSPSCQDLGSIPTHLDDAYRVFSQLRSDQKPILSLAKSLRTLSLETGGQIAVLLPTDELSRLPHLIDPDIHYEILSKRGLALSELPTPPSEVIDSVLDHAHKHDPTRLKDEISRMIEPINKRKLPFMIKLPQSISGIGTAKVSTEVDRVHTKALLVTQLEGMLQQINASNHHLHPCSLVIQDVIQGNAMALSIFVTKKGRPIFIACCEQRFDEDGHWTGGSISYREQAAFSKMYADISEKVAAFLHRKGYYGPAGVDVISDHFDNKQYIVDLNVRVTGTYHLGPLAGHFTRRGLFEATMVTWDFSCSRAAFEEVLKDEIQNGNVIINGWAHESIRLSHGAITIGGRDASDLERLLANVSSLTISN</sequence>
<dbReference type="SUPFAM" id="SSF56059">
    <property type="entry name" value="Glutathione synthetase ATP-binding domain-like"/>
    <property type="match status" value="1"/>
</dbReference>
<proteinExistence type="predicted"/>
<evidence type="ECO:0000313" key="3">
    <source>
        <dbReference type="EMBL" id="KAL1872236.1"/>
    </source>
</evidence>
<gene>
    <name evidence="3" type="ORF">Plec18167_006839</name>
</gene>
<keyword evidence="1" id="KW-0067">ATP-binding</keyword>
<dbReference type="Proteomes" id="UP001583193">
    <property type="component" value="Unassembled WGS sequence"/>
</dbReference>
<evidence type="ECO:0000259" key="2">
    <source>
        <dbReference type="PROSITE" id="PS50975"/>
    </source>
</evidence>
<organism evidence="3 4">
    <name type="scientific">Paecilomyces lecythidis</name>
    <dbReference type="NCBI Taxonomy" id="3004212"/>
    <lineage>
        <taxon>Eukaryota</taxon>
        <taxon>Fungi</taxon>
        <taxon>Dikarya</taxon>
        <taxon>Ascomycota</taxon>
        <taxon>Pezizomycotina</taxon>
        <taxon>Eurotiomycetes</taxon>
        <taxon>Eurotiomycetidae</taxon>
        <taxon>Eurotiales</taxon>
        <taxon>Thermoascaceae</taxon>
        <taxon>Paecilomyces</taxon>
    </lineage>
</organism>
<comment type="caution">
    <text evidence="3">The sequence shown here is derived from an EMBL/GenBank/DDBJ whole genome shotgun (WGS) entry which is preliminary data.</text>
</comment>
<reference evidence="3 4" key="1">
    <citation type="journal article" date="2024" name="IMA Fungus">
        <title>IMA Genome - F19 : A genome assembly and annotation guide to empower mycologists, including annotated draft genome sequences of Ceratocystis pirilliformis, Diaporthe australafricana, Fusarium ophioides, Paecilomyces lecythidis, and Sporothrix stenoceras.</title>
        <authorList>
            <person name="Aylward J."/>
            <person name="Wilson A.M."/>
            <person name="Visagie C.M."/>
            <person name="Spraker J."/>
            <person name="Barnes I."/>
            <person name="Buitendag C."/>
            <person name="Ceriani C."/>
            <person name="Del Mar Angel L."/>
            <person name="du Plessis D."/>
            <person name="Fuchs T."/>
            <person name="Gasser K."/>
            <person name="Kramer D."/>
            <person name="Li W."/>
            <person name="Munsamy K."/>
            <person name="Piso A."/>
            <person name="Price J.L."/>
            <person name="Sonnekus B."/>
            <person name="Thomas C."/>
            <person name="van der Nest A."/>
            <person name="van Dijk A."/>
            <person name="van Heerden A."/>
            <person name="van Vuuren N."/>
            <person name="Yilmaz N."/>
            <person name="Duong T.A."/>
            <person name="van der Merwe N.A."/>
            <person name="Wingfield M.J."/>
            <person name="Wingfield B.D."/>
        </authorList>
    </citation>
    <scope>NUCLEOTIDE SEQUENCE [LARGE SCALE GENOMIC DNA]</scope>
    <source>
        <strain evidence="3 4">CMW 18167</strain>
    </source>
</reference>
<dbReference type="Gene3D" id="3.30.470.20">
    <property type="entry name" value="ATP-grasp fold, B domain"/>
    <property type="match status" value="1"/>
</dbReference>
<feature type="domain" description="ATP-grasp" evidence="2">
    <location>
        <begin position="166"/>
        <end position="392"/>
    </location>
</feature>
<dbReference type="PANTHER" id="PTHR37018:SF1">
    <property type="entry name" value="CULTURE SPECIFIC PROTEIN, PUTATIVE (AFU_ORTHOLOGUE AFUA_2G00130)-RELATED"/>
    <property type="match status" value="1"/>
</dbReference>
<dbReference type="Pfam" id="PF02655">
    <property type="entry name" value="ATP-grasp_3"/>
    <property type="match status" value="1"/>
</dbReference>
<dbReference type="InterPro" id="IPR011761">
    <property type="entry name" value="ATP-grasp"/>
</dbReference>
<keyword evidence="4" id="KW-1185">Reference proteome</keyword>
<dbReference type="InterPro" id="IPR003806">
    <property type="entry name" value="ATP-grasp_PylC-type"/>
</dbReference>
<dbReference type="InterPro" id="IPR053269">
    <property type="entry name" value="Asp-Met_ligase"/>
</dbReference>
<accession>A0ABR3X8F5</accession>
<keyword evidence="1" id="KW-0547">Nucleotide-binding</keyword>